<dbReference type="InterPro" id="IPR012462">
    <property type="entry name" value="UFSP1/2_DUB_cat"/>
</dbReference>
<dbReference type="EMBL" id="JAIXMP010000025">
    <property type="protein sequence ID" value="KAI9253914.1"/>
    <property type="molecule type" value="Genomic_DNA"/>
</dbReference>
<dbReference type="Gene3D" id="3.90.70.130">
    <property type="match status" value="1"/>
</dbReference>
<dbReference type="AlphaFoldDB" id="A0AAD5JTS3"/>
<feature type="domain" description="UFSP1/2/DUB catalytic" evidence="3">
    <location>
        <begin position="213"/>
        <end position="435"/>
    </location>
</feature>
<organism evidence="4 5">
    <name type="scientific">Phascolomyces articulosus</name>
    <dbReference type="NCBI Taxonomy" id="60185"/>
    <lineage>
        <taxon>Eukaryota</taxon>
        <taxon>Fungi</taxon>
        <taxon>Fungi incertae sedis</taxon>
        <taxon>Mucoromycota</taxon>
        <taxon>Mucoromycotina</taxon>
        <taxon>Mucoromycetes</taxon>
        <taxon>Mucorales</taxon>
        <taxon>Lichtheimiaceae</taxon>
        <taxon>Phascolomyces</taxon>
    </lineage>
</organism>
<dbReference type="Proteomes" id="UP001209540">
    <property type="component" value="Unassembled WGS sequence"/>
</dbReference>
<reference evidence="4" key="2">
    <citation type="submission" date="2023-02" db="EMBL/GenBank/DDBJ databases">
        <authorList>
            <consortium name="DOE Joint Genome Institute"/>
            <person name="Mondo S.J."/>
            <person name="Chang Y."/>
            <person name="Wang Y."/>
            <person name="Ahrendt S."/>
            <person name="Andreopoulos W."/>
            <person name="Barry K."/>
            <person name="Beard J."/>
            <person name="Benny G.L."/>
            <person name="Blankenship S."/>
            <person name="Bonito G."/>
            <person name="Cuomo C."/>
            <person name="Desiro A."/>
            <person name="Gervers K.A."/>
            <person name="Hundley H."/>
            <person name="Kuo A."/>
            <person name="LaButti K."/>
            <person name="Lang B.F."/>
            <person name="Lipzen A."/>
            <person name="O'Donnell K."/>
            <person name="Pangilinan J."/>
            <person name="Reynolds N."/>
            <person name="Sandor L."/>
            <person name="Smith M.W."/>
            <person name="Tsang A."/>
            <person name="Grigoriev I.V."/>
            <person name="Stajich J.E."/>
            <person name="Spatafora J.W."/>
        </authorList>
    </citation>
    <scope>NUCLEOTIDE SEQUENCE</scope>
    <source>
        <strain evidence="4">RSA 2281</strain>
    </source>
</reference>
<sequence length="520" mass="59803">MRSTKDYYKNNGNYNGYNQGFNNNQGYNQQSYSQDYNNPPQGNDFAGRFTHPPQSANYYGGGGGYQQAWQDFVVVVQPKIVRKCIHKYDDNNNNSSQYSGFSGSFFSLLHTVLFYEFDCEWINPHLSNVNLNTANKWRKRKDLKDASDMQESTRTKSSKTHDINNYTRTYLNTDEILWELPMPNSDRTTGLLTQLACELRKLVFQPKQQRTMVYLASANTDLIMSDFWDKGWSCGYRNCQILMSFLEKTKEMNDSIIKHVLSISGLQLLLERAWQEGFDQVGALQLKHRVYKTRKWIGTTEVYTLLAYLGVKCTIFEFDSRKNTSPNNNRLAECLFDCVQSYFEEAVVNPRLASSSSETKTKKKQESAFDRMMRASAQTGKRIHETVSAPMYLQHAGHSRTIVGIELLADGKRNLIVFDPGKRALCNKLKEDVGNANLNNNNNNNNSASQPGAISSLQTYWVDTKTIEQNTQYQLLVLGEVSQNSSSSRRIHWPSISLSRFLLTEWERDRMKHVNSIRII</sequence>
<proteinExistence type="predicted"/>
<dbReference type="Pfam" id="PF07910">
    <property type="entry name" value="Peptidase_C78"/>
    <property type="match status" value="1"/>
</dbReference>
<evidence type="ECO:0000259" key="3">
    <source>
        <dbReference type="Pfam" id="PF07910"/>
    </source>
</evidence>
<feature type="compositionally biased region" description="Low complexity" evidence="2">
    <location>
        <begin position="9"/>
        <end position="38"/>
    </location>
</feature>
<protein>
    <submittedName>
        <fullName evidence="4">Peptidase family C78-domain-containing protein</fullName>
    </submittedName>
</protein>
<feature type="region of interest" description="Disordered" evidence="2">
    <location>
        <begin position="1"/>
        <end position="48"/>
    </location>
</feature>
<evidence type="ECO:0000313" key="5">
    <source>
        <dbReference type="Proteomes" id="UP001209540"/>
    </source>
</evidence>
<keyword evidence="5" id="KW-1185">Reference proteome</keyword>
<name>A0AAD5JTS3_9FUNG</name>
<evidence type="ECO:0000256" key="1">
    <source>
        <dbReference type="ARBA" id="ARBA00022801"/>
    </source>
</evidence>
<evidence type="ECO:0000313" key="4">
    <source>
        <dbReference type="EMBL" id="KAI9253914.1"/>
    </source>
</evidence>
<accession>A0AAD5JTS3</accession>
<dbReference type="GO" id="GO:0019783">
    <property type="term" value="F:ubiquitin-like protein peptidase activity"/>
    <property type="evidence" value="ECO:0007669"/>
    <property type="project" value="UniProtKB-ARBA"/>
</dbReference>
<gene>
    <name evidence="4" type="ORF">BDA99DRAFT_540517</name>
</gene>
<comment type="caution">
    <text evidence="4">The sequence shown here is derived from an EMBL/GenBank/DDBJ whole genome shotgun (WGS) entry which is preliminary data.</text>
</comment>
<dbReference type="PANTHER" id="PTHR48153">
    <property type="entry name" value="UFM1-SPECIFIC PROTEASE 2"/>
    <property type="match status" value="1"/>
</dbReference>
<evidence type="ECO:0000256" key="2">
    <source>
        <dbReference type="SAM" id="MobiDB-lite"/>
    </source>
</evidence>
<dbReference type="PANTHER" id="PTHR48153:SF4">
    <property type="entry name" value="UBIQUITIN CARBOXYL-TERMINAL HYDROLASE MUG105"/>
    <property type="match status" value="1"/>
</dbReference>
<keyword evidence="1" id="KW-0378">Hydrolase</keyword>
<reference evidence="4" key="1">
    <citation type="journal article" date="2022" name="IScience">
        <title>Evolution of zygomycete secretomes and the origins of terrestrial fungal ecologies.</title>
        <authorList>
            <person name="Chang Y."/>
            <person name="Wang Y."/>
            <person name="Mondo S."/>
            <person name="Ahrendt S."/>
            <person name="Andreopoulos W."/>
            <person name="Barry K."/>
            <person name="Beard J."/>
            <person name="Benny G.L."/>
            <person name="Blankenship S."/>
            <person name="Bonito G."/>
            <person name="Cuomo C."/>
            <person name="Desiro A."/>
            <person name="Gervers K.A."/>
            <person name="Hundley H."/>
            <person name="Kuo A."/>
            <person name="LaButti K."/>
            <person name="Lang B.F."/>
            <person name="Lipzen A."/>
            <person name="O'Donnell K."/>
            <person name="Pangilinan J."/>
            <person name="Reynolds N."/>
            <person name="Sandor L."/>
            <person name="Smith M.E."/>
            <person name="Tsang A."/>
            <person name="Grigoriev I.V."/>
            <person name="Stajich J.E."/>
            <person name="Spatafora J.W."/>
        </authorList>
    </citation>
    <scope>NUCLEOTIDE SEQUENCE</scope>
    <source>
        <strain evidence="4">RSA 2281</strain>
    </source>
</reference>